<evidence type="ECO:0000259" key="1">
    <source>
        <dbReference type="Pfam" id="PF13470"/>
    </source>
</evidence>
<evidence type="ECO:0000313" key="2">
    <source>
        <dbReference type="EMBL" id="MST99730.1"/>
    </source>
</evidence>
<dbReference type="InterPro" id="IPR029060">
    <property type="entry name" value="PIN-like_dom_sf"/>
</dbReference>
<dbReference type="AlphaFoldDB" id="A0A844G727"/>
<dbReference type="PANTHER" id="PTHR34610">
    <property type="entry name" value="SSL7007 PROTEIN"/>
    <property type="match status" value="1"/>
</dbReference>
<dbReference type="InterPro" id="IPR002716">
    <property type="entry name" value="PIN_dom"/>
</dbReference>
<gene>
    <name evidence="2" type="ORF">FYJ85_22120</name>
</gene>
<sequence>MKCYAVIDTNVLVSALLAKHENSATVKVVNHLFDGTVIPVFSELILAEYGDVLRRKKFGFTPELVDTFLTELRNCGKLLQVTETGVILPDEKDVPFYEVVLESGTDNTYLVTGNIKHFPPEMFIVTPARFIEIVEMLAEI</sequence>
<protein>
    <submittedName>
        <fullName evidence="2">Putative toxin-antitoxin system toxin component, PIN family</fullName>
    </submittedName>
</protein>
<feature type="domain" description="PIN" evidence="1">
    <location>
        <begin position="5"/>
        <end position="116"/>
    </location>
</feature>
<dbReference type="SUPFAM" id="SSF88723">
    <property type="entry name" value="PIN domain-like"/>
    <property type="match status" value="1"/>
</dbReference>
<dbReference type="PANTHER" id="PTHR34610:SF3">
    <property type="entry name" value="SSL7007 PROTEIN"/>
    <property type="match status" value="1"/>
</dbReference>
<accession>A0A844G727</accession>
<dbReference type="InterPro" id="IPR002850">
    <property type="entry name" value="PIN_toxin-like"/>
</dbReference>
<dbReference type="Pfam" id="PF13470">
    <property type="entry name" value="PIN_3"/>
    <property type="match status" value="1"/>
</dbReference>
<dbReference type="EMBL" id="VUNS01000050">
    <property type="protein sequence ID" value="MST99730.1"/>
    <property type="molecule type" value="Genomic_DNA"/>
</dbReference>
<dbReference type="Proteomes" id="UP000435649">
    <property type="component" value="Unassembled WGS sequence"/>
</dbReference>
<evidence type="ECO:0000313" key="3">
    <source>
        <dbReference type="Proteomes" id="UP000435649"/>
    </source>
</evidence>
<proteinExistence type="predicted"/>
<reference evidence="2 3" key="1">
    <citation type="submission" date="2019-08" db="EMBL/GenBank/DDBJ databases">
        <title>In-depth cultivation of the pig gut microbiome towards novel bacterial diversity and tailored functional studies.</title>
        <authorList>
            <person name="Wylensek D."/>
            <person name="Hitch T.C.A."/>
            <person name="Clavel T."/>
        </authorList>
    </citation>
    <scope>NUCLEOTIDE SEQUENCE [LARGE SCALE GENOMIC DNA]</scope>
    <source>
        <strain evidence="2 3">BBE-744-WT-12</strain>
    </source>
</reference>
<name>A0A844G727_9BACT</name>
<dbReference type="Gene3D" id="3.40.50.1010">
    <property type="entry name" value="5'-nuclease"/>
    <property type="match status" value="1"/>
</dbReference>
<dbReference type="NCBIfam" id="TIGR00305">
    <property type="entry name" value="putative toxin-antitoxin system toxin component, PIN family"/>
    <property type="match status" value="1"/>
</dbReference>
<dbReference type="RefSeq" id="WP_154420891.1">
    <property type="nucleotide sequence ID" value="NZ_VUNS01000050.1"/>
</dbReference>
<keyword evidence="3" id="KW-1185">Reference proteome</keyword>
<organism evidence="2 3">
    <name type="scientific">Victivallis lenta</name>
    <dbReference type="NCBI Taxonomy" id="2606640"/>
    <lineage>
        <taxon>Bacteria</taxon>
        <taxon>Pseudomonadati</taxon>
        <taxon>Lentisphaerota</taxon>
        <taxon>Lentisphaeria</taxon>
        <taxon>Victivallales</taxon>
        <taxon>Victivallaceae</taxon>
        <taxon>Victivallis</taxon>
    </lineage>
</organism>
<comment type="caution">
    <text evidence="2">The sequence shown here is derived from an EMBL/GenBank/DDBJ whole genome shotgun (WGS) entry which is preliminary data.</text>
</comment>